<reference evidence="1" key="1">
    <citation type="submission" date="2021-05" db="EMBL/GenBank/DDBJ databases">
        <authorList>
            <person name="Pietrasiak N."/>
            <person name="Ward R."/>
            <person name="Stajich J.E."/>
            <person name="Kurbessoian T."/>
        </authorList>
    </citation>
    <scope>NUCLEOTIDE SEQUENCE</scope>
    <source>
        <strain evidence="1">GSE-NOS-MK-12-04C</strain>
    </source>
</reference>
<evidence type="ECO:0000313" key="1">
    <source>
        <dbReference type="EMBL" id="MBW4667846.1"/>
    </source>
</evidence>
<dbReference type="AlphaFoldDB" id="A0A951QLV5"/>
<proteinExistence type="predicted"/>
<dbReference type="EMBL" id="JAHHGZ010000009">
    <property type="protein sequence ID" value="MBW4667846.1"/>
    <property type="molecule type" value="Genomic_DNA"/>
</dbReference>
<sequence length="329" mass="36119">MYSYQMTLKGEVLHVGFNRNVPAQGNRIAKEALELLNQMIDSGEIAGGKRILIDGPQSIPVAYVLSHKLVHLYEAVAVLDPKLGSKISTADGAIRHKTYVVTSAHGSAEYKVGDLIETKESQKERSLIKVVLCGPPQSGKSCLRDGLKRAILGNLGAPYPYVITACPDGEGSWHQEAYEKNEPVAAYCKRNNKGDVTAEFAIEAAKWVKSANQLINIIDVGGKITDENEIIMQPATHAVILSGDVNKFAEWEKFCQKLNLKIVAKIHSQLDAVEDEVLFANKWQENTSELLEKKPLLTGSVHSLKRGENLSTRPMVQALAEVLIHLTKS</sequence>
<comment type="caution">
    <text evidence="1">The sequence shown here is derived from an EMBL/GenBank/DDBJ whole genome shotgun (WGS) entry which is preliminary data.</text>
</comment>
<gene>
    <name evidence="1" type="ORF">KME60_10540</name>
</gene>
<accession>A0A951QLV5</accession>
<organism evidence="1 2">
    <name type="scientific">Cyanomargarita calcarea GSE-NOS-MK-12-04C</name>
    <dbReference type="NCBI Taxonomy" id="2839659"/>
    <lineage>
        <taxon>Bacteria</taxon>
        <taxon>Bacillati</taxon>
        <taxon>Cyanobacteriota</taxon>
        <taxon>Cyanophyceae</taxon>
        <taxon>Nostocales</taxon>
        <taxon>Cyanomargaritaceae</taxon>
        <taxon>Cyanomargarita</taxon>
    </lineage>
</organism>
<dbReference type="SUPFAM" id="SSF52540">
    <property type="entry name" value="P-loop containing nucleoside triphosphate hydrolases"/>
    <property type="match status" value="1"/>
</dbReference>
<protein>
    <submittedName>
        <fullName evidence="1">CRISPR-associated protein Csx3</fullName>
    </submittedName>
</protein>
<reference evidence="1" key="2">
    <citation type="journal article" date="2022" name="Microbiol. Resour. Announc.">
        <title>Metagenome Sequencing to Explore Phylogenomics of Terrestrial Cyanobacteria.</title>
        <authorList>
            <person name="Ward R.D."/>
            <person name="Stajich J.E."/>
            <person name="Johansen J.R."/>
            <person name="Huntemann M."/>
            <person name="Clum A."/>
            <person name="Foster B."/>
            <person name="Foster B."/>
            <person name="Roux S."/>
            <person name="Palaniappan K."/>
            <person name="Varghese N."/>
            <person name="Mukherjee S."/>
            <person name="Reddy T.B.K."/>
            <person name="Daum C."/>
            <person name="Copeland A."/>
            <person name="Chen I.A."/>
            <person name="Ivanova N.N."/>
            <person name="Kyrpides N.C."/>
            <person name="Shapiro N."/>
            <person name="Eloe-Fadrosh E.A."/>
            <person name="Pietrasiak N."/>
        </authorList>
    </citation>
    <scope>NUCLEOTIDE SEQUENCE</scope>
    <source>
        <strain evidence="1">GSE-NOS-MK-12-04C</strain>
    </source>
</reference>
<evidence type="ECO:0000313" key="2">
    <source>
        <dbReference type="Proteomes" id="UP000729701"/>
    </source>
</evidence>
<dbReference type="InterPro" id="IPR027417">
    <property type="entry name" value="P-loop_NTPase"/>
</dbReference>
<name>A0A951QLV5_9CYAN</name>
<dbReference type="Proteomes" id="UP000729701">
    <property type="component" value="Unassembled WGS sequence"/>
</dbReference>